<evidence type="ECO:0000256" key="5">
    <source>
        <dbReference type="SAM" id="MobiDB-lite"/>
    </source>
</evidence>
<dbReference type="InterPro" id="IPR036086">
    <property type="entry name" value="ParB/Sulfiredoxin_sf"/>
</dbReference>
<protein>
    <submittedName>
        <fullName evidence="7">ParB family chromosome partitioning protein</fullName>
    </submittedName>
</protein>
<feature type="region of interest" description="Disordered" evidence="5">
    <location>
        <begin position="1"/>
        <end position="49"/>
    </location>
</feature>
<evidence type="ECO:0000259" key="6">
    <source>
        <dbReference type="SMART" id="SM00470"/>
    </source>
</evidence>
<evidence type="ECO:0000256" key="2">
    <source>
        <dbReference type="ARBA" id="ARBA00022829"/>
    </source>
</evidence>
<dbReference type="SUPFAM" id="SSF110849">
    <property type="entry name" value="ParB/Sulfiredoxin"/>
    <property type="match status" value="1"/>
</dbReference>
<dbReference type="SMART" id="SM00470">
    <property type="entry name" value="ParB"/>
    <property type="match status" value="1"/>
</dbReference>
<dbReference type="Gene3D" id="3.90.1530.30">
    <property type="match status" value="1"/>
</dbReference>
<dbReference type="RefSeq" id="WP_121102143.1">
    <property type="nucleotide sequence ID" value="NZ_RBII01000002.1"/>
</dbReference>
<evidence type="ECO:0000256" key="4">
    <source>
        <dbReference type="ARBA" id="ARBA00025472"/>
    </source>
</evidence>
<feature type="compositionally biased region" description="Basic and acidic residues" evidence="5">
    <location>
        <begin position="39"/>
        <end position="49"/>
    </location>
</feature>
<dbReference type="GO" id="GO:0005694">
    <property type="term" value="C:chromosome"/>
    <property type="evidence" value="ECO:0007669"/>
    <property type="project" value="TreeGrafter"/>
</dbReference>
<dbReference type="Pfam" id="PF17762">
    <property type="entry name" value="HTH_ParB"/>
    <property type="match status" value="1"/>
</dbReference>
<dbReference type="InterPro" id="IPR057240">
    <property type="entry name" value="ParB_dimer_C"/>
</dbReference>
<dbReference type="OrthoDB" id="9802051at2"/>
<dbReference type="GO" id="GO:0045881">
    <property type="term" value="P:positive regulation of sporulation resulting in formation of a cellular spore"/>
    <property type="evidence" value="ECO:0007669"/>
    <property type="project" value="TreeGrafter"/>
</dbReference>
<dbReference type="InParanoid" id="A0A420WEI0"/>
<dbReference type="Pfam" id="PF02195">
    <property type="entry name" value="ParB_N"/>
    <property type="match status" value="1"/>
</dbReference>
<keyword evidence="3" id="KW-0238">DNA-binding</keyword>
<dbReference type="GO" id="GO:0003677">
    <property type="term" value="F:DNA binding"/>
    <property type="evidence" value="ECO:0007669"/>
    <property type="project" value="UniProtKB-KW"/>
</dbReference>
<dbReference type="Gene3D" id="1.10.10.2830">
    <property type="match status" value="1"/>
</dbReference>
<dbReference type="InterPro" id="IPR050336">
    <property type="entry name" value="Chromosome_partition/occlusion"/>
</dbReference>
<comment type="similarity">
    <text evidence="1">Belongs to the ParB family.</text>
</comment>
<evidence type="ECO:0000256" key="3">
    <source>
        <dbReference type="ARBA" id="ARBA00023125"/>
    </source>
</evidence>
<dbReference type="FunFam" id="3.90.1530.30:FF:000001">
    <property type="entry name" value="Chromosome partitioning protein ParB"/>
    <property type="match status" value="1"/>
</dbReference>
<gene>
    <name evidence="7" type="ORF">DES40_2245</name>
</gene>
<dbReference type="InterPro" id="IPR004437">
    <property type="entry name" value="ParB/RepB/Spo0J"/>
</dbReference>
<dbReference type="InterPro" id="IPR003115">
    <property type="entry name" value="ParB_N"/>
</dbReference>
<dbReference type="PANTHER" id="PTHR33375:SF1">
    <property type="entry name" value="CHROMOSOME-PARTITIONING PROTEIN PARB-RELATED"/>
    <property type="match status" value="1"/>
</dbReference>
<dbReference type="InterPro" id="IPR041468">
    <property type="entry name" value="HTH_ParB/Spo0J"/>
</dbReference>
<accession>A0A420WEI0</accession>
<comment type="caution">
    <text evidence="7">The sequence shown here is derived from an EMBL/GenBank/DDBJ whole genome shotgun (WGS) entry which is preliminary data.</text>
</comment>
<comment type="function">
    <text evidence="4">Involved in chromosome partition. Localize to both poles of the predivisional cell following completion of DNA replication. Binds to the DNA origin of replication.</text>
</comment>
<dbReference type="EMBL" id="RBII01000002">
    <property type="protein sequence ID" value="RKQ69444.1"/>
    <property type="molecule type" value="Genomic_DNA"/>
</dbReference>
<dbReference type="Pfam" id="PF23552">
    <property type="entry name" value="ParB_C"/>
    <property type="match status" value="1"/>
</dbReference>
<proteinExistence type="inferred from homology"/>
<dbReference type="AlphaFoldDB" id="A0A420WEI0"/>
<dbReference type="Proteomes" id="UP000282211">
    <property type="component" value="Unassembled WGS sequence"/>
</dbReference>
<reference evidence="7 8" key="1">
    <citation type="submission" date="2018-10" db="EMBL/GenBank/DDBJ databases">
        <title>Genomic Encyclopedia of Type Strains, Phase IV (KMG-IV): sequencing the most valuable type-strain genomes for metagenomic binning, comparative biology and taxonomic classification.</title>
        <authorList>
            <person name="Goeker M."/>
        </authorList>
    </citation>
    <scope>NUCLEOTIDE SEQUENCE [LARGE SCALE GENOMIC DNA]</scope>
    <source>
        <strain evidence="7 8">DSM 22008</strain>
    </source>
</reference>
<evidence type="ECO:0000256" key="1">
    <source>
        <dbReference type="ARBA" id="ARBA00006295"/>
    </source>
</evidence>
<evidence type="ECO:0000313" key="8">
    <source>
        <dbReference type="Proteomes" id="UP000282211"/>
    </source>
</evidence>
<dbReference type="FunFam" id="1.10.10.2830:FF:000001">
    <property type="entry name" value="Chromosome partitioning protein ParB"/>
    <property type="match status" value="1"/>
</dbReference>
<name>A0A420WEI0_9PROT</name>
<feature type="domain" description="ParB-like N-terminal" evidence="6">
    <location>
        <begin position="74"/>
        <end position="167"/>
    </location>
</feature>
<keyword evidence="8" id="KW-1185">Reference proteome</keyword>
<dbReference type="GO" id="GO:0007059">
    <property type="term" value="P:chromosome segregation"/>
    <property type="evidence" value="ECO:0007669"/>
    <property type="project" value="UniProtKB-KW"/>
</dbReference>
<sequence length="330" mass="36783">MSQETDKSKSPVKKKPQNRGLGRGLSALMSDISAIPQDESAKDGSTEVIHKGRPENVETLNVKTEPDVTDRRVQFVSIDKLERNPDQPRRFFDKEKLAELTGSIKIKGVLQPILVRPVSQGKKDRFQIVAGERRWQASMAAGLTAMPVLIRDLNDEEVLQIGVIENVQRADLNPIEEAKAYNALISQFYRKQEEVAEAVGKSRSYITNMLRLLKLPEIAQDMLAEGKLSTGHARAIISAPDPIALAREISEKSLSVREAEDWVRRIKKAGGETPKARRYKDADTQAVETRLMDALGLEVDLNHKGPGGNIKISYKTGEQLEEIIQKLSKT</sequence>
<dbReference type="PANTHER" id="PTHR33375">
    <property type="entry name" value="CHROMOSOME-PARTITIONING PROTEIN PARB-RELATED"/>
    <property type="match status" value="1"/>
</dbReference>
<dbReference type="CDD" id="cd16393">
    <property type="entry name" value="SPO0J_N"/>
    <property type="match status" value="1"/>
</dbReference>
<evidence type="ECO:0000313" key="7">
    <source>
        <dbReference type="EMBL" id="RKQ69444.1"/>
    </source>
</evidence>
<organism evidence="7 8">
    <name type="scientific">Litorimonas taeanensis</name>
    <dbReference type="NCBI Taxonomy" id="568099"/>
    <lineage>
        <taxon>Bacteria</taxon>
        <taxon>Pseudomonadati</taxon>
        <taxon>Pseudomonadota</taxon>
        <taxon>Alphaproteobacteria</taxon>
        <taxon>Maricaulales</taxon>
        <taxon>Robiginitomaculaceae</taxon>
    </lineage>
</organism>
<keyword evidence="2" id="KW-0159">Chromosome partition</keyword>
<dbReference type="NCBIfam" id="TIGR00180">
    <property type="entry name" value="parB_part"/>
    <property type="match status" value="1"/>
</dbReference>
<dbReference type="SUPFAM" id="SSF109709">
    <property type="entry name" value="KorB DNA-binding domain-like"/>
    <property type="match status" value="1"/>
</dbReference>